<reference evidence="1" key="1">
    <citation type="submission" date="2013-08" db="EMBL/GenBank/DDBJ databases">
        <authorList>
            <person name="Durkin A.S."/>
            <person name="Haft D.R."/>
            <person name="McCorrison J."/>
            <person name="Torralba M."/>
            <person name="Gillis M."/>
            <person name="Haft D.H."/>
            <person name="Methe B."/>
            <person name="Sutton G."/>
            <person name="Nelson K.E."/>
        </authorList>
    </citation>
    <scope>NUCLEOTIDE SEQUENCE [LARGE SCALE GENOMIC DNA]</scope>
    <source>
        <strain evidence="1">F0233</strain>
    </source>
</reference>
<dbReference type="Proteomes" id="UP000017052">
    <property type="component" value="Unassembled WGS sequence"/>
</dbReference>
<organism evidence="1 2">
    <name type="scientific">Propionibacterium acidifaciens F0233</name>
    <dbReference type="NCBI Taxonomy" id="553198"/>
    <lineage>
        <taxon>Bacteria</taxon>
        <taxon>Bacillati</taxon>
        <taxon>Actinomycetota</taxon>
        <taxon>Actinomycetes</taxon>
        <taxon>Propionibacteriales</taxon>
        <taxon>Propionibacteriaceae</taxon>
        <taxon>Propionibacterium</taxon>
    </lineage>
</organism>
<keyword evidence="2" id="KW-1185">Reference proteome</keyword>
<evidence type="ECO:0000313" key="1">
    <source>
        <dbReference type="EMBL" id="ERK59229.1"/>
    </source>
</evidence>
<gene>
    <name evidence="1" type="ORF">HMPREF0682_1233</name>
</gene>
<protein>
    <submittedName>
        <fullName evidence="1">Dihydrodipicolinate reductase domain protein</fullName>
    </submittedName>
</protein>
<comment type="caution">
    <text evidence="1">The sequence shown here is derived from an EMBL/GenBank/DDBJ whole genome shotgun (WGS) entry which is preliminary data.</text>
</comment>
<sequence>MSRIGVLGSSGGVGRCILASLKTAGHETLAGVRRSPGPGQVRVDEDLGAALAGAVDVVIDASPSRADKSTVAAILDAGTPVVGVGHALVGGRSLHVRCAGALPGILTAAPLLLDHRGGGVEYHALLAGALSRTSARDILEGARRSVGTEVQRDARMPGVDAEVDLVAFQDEDTRAVDALFGAPIRWLNAWAGRALREALFRAVGMDAEEASASLAAASLRPVLEGGSEVIVHVAGAGERILIEAPSIAGICAWTAVACAVEAAADPGPARSTTAVELLGERAGDHLKNILTRAGARLLDDVEEQEEGEL</sequence>
<proteinExistence type="predicted"/>
<dbReference type="EMBL" id="ACVN02000123">
    <property type="protein sequence ID" value="ERK59229.1"/>
    <property type="molecule type" value="Genomic_DNA"/>
</dbReference>
<dbReference type="AlphaFoldDB" id="U2QSM6"/>
<name>U2QSM6_9ACTN</name>
<dbReference type="Gene3D" id="3.40.50.720">
    <property type="entry name" value="NAD(P)-binding Rossmann-like Domain"/>
    <property type="match status" value="1"/>
</dbReference>
<dbReference type="SUPFAM" id="SSF51735">
    <property type="entry name" value="NAD(P)-binding Rossmann-fold domains"/>
    <property type="match status" value="1"/>
</dbReference>
<evidence type="ECO:0000313" key="2">
    <source>
        <dbReference type="Proteomes" id="UP000017052"/>
    </source>
</evidence>
<dbReference type="InterPro" id="IPR036291">
    <property type="entry name" value="NAD(P)-bd_dom_sf"/>
</dbReference>
<accession>U2QSM6</accession>